<dbReference type="PANTHER" id="PTHR11575:SF23">
    <property type="entry name" value="5-NUCLEOTIDASE FAMILY PROTEIN"/>
    <property type="match status" value="1"/>
</dbReference>
<dbReference type="CDD" id="cd00845">
    <property type="entry name" value="MPP_UshA_N_like"/>
    <property type="match status" value="1"/>
</dbReference>
<evidence type="ECO:0000313" key="6">
    <source>
        <dbReference type="Proteomes" id="UP000198734"/>
    </source>
</evidence>
<dbReference type="AlphaFoldDB" id="A0A1I6A2S7"/>
<dbReference type="GO" id="GO:0000166">
    <property type="term" value="F:nucleotide binding"/>
    <property type="evidence" value="ECO:0007669"/>
    <property type="project" value="UniProtKB-KW"/>
</dbReference>
<evidence type="ECO:0000256" key="1">
    <source>
        <dbReference type="ARBA" id="ARBA00022729"/>
    </source>
</evidence>
<reference evidence="6" key="1">
    <citation type="submission" date="2016-10" db="EMBL/GenBank/DDBJ databases">
        <authorList>
            <person name="Varghese N."/>
            <person name="Submissions S."/>
        </authorList>
    </citation>
    <scope>NUCLEOTIDE SEQUENCE [LARGE SCALE GENOMIC DNA]</scope>
    <source>
        <strain evidence="6">DSM 11706</strain>
    </source>
</reference>
<dbReference type="STRING" id="126156.SAMN05421670_3102"/>
<keyword evidence="1" id="KW-0732">Signal</keyword>
<keyword evidence="6" id="KW-1185">Reference proteome</keyword>
<accession>A0A1I6A2S7</accession>
<sequence length="457" mass="51655">MRETIYIFHTNDLHSHLENWPAIQQFLSDTRKNLGDKASYLTLDIGDHLDRSNIYTEGTLGKGNVHLLNDAKYDYVTIGNNEGITLSHEELETLYIDANFEVIVSNFTELGGNIPSWVLPHKIHVTPTGIRIGIVAATADYGIYYEKLGWQIQEPITRLKEVCNTLRPQVDVLICMSHLGKSLDEILSLEIPQIDVILGSHTHHTFEKGKVIGNTLQAATGKFGMNVGLVTLEFDHVAKVIQSKKAVLFPTEALPVPLYSNDLQTAWENEGIAEMSNIAFYNSFLLKKDWFKESDLSRFFGKALLAFTKADCAMFPAGIFLKDLQQGPITARDLHQCLPHPINPCVITLTGAELLEVIRTGKNEKWPTLEVKGLGFRGKYLGVILYEQLIELESGIVLVNESPIELEKVYTLATLDMFTFGYFYPSLKFAPKQYFMPEMIRDIVKWYGQLEKSEYES</sequence>
<dbReference type="InterPro" id="IPR008334">
    <property type="entry name" value="5'-Nucleotdase_C"/>
</dbReference>
<dbReference type="PIRSF" id="PIRSF036361">
    <property type="entry name" value="YunD"/>
    <property type="match status" value="1"/>
</dbReference>
<dbReference type="GO" id="GO:0009166">
    <property type="term" value="P:nucleotide catabolic process"/>
    <property type="evidence" value="ECO:0007669"/>
    <property type="project" value="InterPro"/>
</dbReference>
<dbReference type="InterPro" id="IPR036907">
    <property type="entry name" value="5'-Nucleotdase_C_sf"/>
</dbReference>
<dbReference type="SUPFAM" id="SSF55816">
    <property type="entry name" value="5'-nucleotidase (syn. UDP-sugar hydrolase), C-terminal domain"/>
    <property type="match status" value="1"/>
</dbReference>
<dbReference type="EMBL" id="FOXU01000006">
    <property type="protein sequence ID" value="SFQ62940.1"/>
    <property type="molecule type" value="Genomic_DNA"/>
</dbReference>
<dbReference type="PRINTS" id="PR01607">
    <property type="entry name" value="APYRASEFAMLY"/>
</dbReference>
<feature type="domain" description="5'-Nucleotidase C-terminal" evidence="4">
    <location>
        <begin position="282"/>
        <end position="416"/>
    </location>
</feature>
<name>A0A1I6A2S7_9BACI</name>
<comment type="similarity">
    <text evidence="2">Belongs to the 5'-nucleotidase family.</text>
</comment>
<dbReference type="InterPro" id="IPR029052">
    <property type="entry name" value="Metallo-depent_PP-like"/>
</dbReference>
<dbReference type="RefSeq" id="WP_093537770.1">
    <property type="nucleotide sequence ID" value="NZ_FOXU01000006.1"/>
</dbReference>
<feature type="domain" description="Calcineurin-like phosphoesterase" evidence="3">
    <location>
        <begin position="7"/>
        <end position="204"/>
    </location>
</feature>
<dbReference type="InterPro" id="IPR011240">
    <property type="entry name" value="Pesterase_YunD"/>
</dbReference>
<dbReference type="InterPro" id="IPR004843">
    <property type="entry name" value="Calcineurin-like_PHP"/>
</dbReference>
<dbReference type="InterPro" id="IPR006179">
    <property type="entry name" value="5_nucleotidase/apyrase"/>
</dbReference>
<dbReference type="OrthoDB" id="9793179at2"/>
<organism evidence="5 6">
    <name type="scientific">Psychrobacillus psychrotolerans</name>
    <dbReference type="NCBI Taxonomy" id="126156"/>
    <lineage>
        <taxon>Bacteria</taxon>
        <taxon>Bacillati</taxon>
        <taxon>Bacillota</taxon>
        <taxon>Bacilli</taxon>
        <taxon>Bacillales</taxon>
        <taxon>Bacillaceae</taxon>
        <taxon>Psychrobacillus</taxon>
    </lineage>
</organism>
<dbReference type="SUPFAM" id="SSF56300">
    <property type="entry name" value="Metallo-dependent phosphatases"/>
    <property type="match status" value="1"/>
</dbReference>
<evidence type="ECO:0000259" key="3">
    <source>
        <dbReference type="Pfam" id="PF00149"/>
    </source>
</evidence>
<evidence type="ECO:0000313" key="5">
    <source>
        <dbReference type="EMBL" id="SFQ62940.1"/>
    </source>
</evidence>
<evidence type="ECO:0000256" key="2">
    <source>
        <dbReference type="RuleBase" id="RU362119"/>
    </source>
</evidence>
<keyword evidence="2" id="KW-0378">Hydrolase</keyword>
<dbReference type="GO" id="GO:0008253">
    <property type="term" value="F:5'-nucleotidase activity"/>
    <property type="evidence" value="ECO:0007669"/>
    <property type="project" value="TreeGrafter"/>
</dbReference>
<dbReference type="GO" id="GO:0030288">
    <property type="term" value="C:outer membrane-bounded periplasmic space"/>
    <property type="evidence" value="ECO:0007669"/>
    <property type="project" value="TreeGrafter"/>
</dbReference>
<protein>
    <submittedName>
        <fullName evidence="5">2',3'-cyclic-nucleotide 2'-phosphodiesterase/5'-or 3'-nucleotidase, 5'-nucleotidase family</fullName>
    </submittedName>
</protein>
<dbReference type="Gene3D" id="3.60.21.10">
    <property type="match status" value="1"/>
</dbReference>
<dbReference type="Pfam" id="PF02872">
    <property type="entry name" value="5_nucleotid_C"/>
    <property type="match status" value="1"/>
</dbReference>
<dbReference type="Pfam" id="PF00149">
    <property type="entry name" value="Metallophos"/>
    <property type="match status" value="1"/>
</dbReference>
<dbReference type="Proteomes" id="UP000198734">
    <property type="component" value="Unassembled WGS sequence"/>
</dbReference>
<keyword evidence="2" id="KW-0547">Nucleotide-binding</keyword>
<gene>
    <name evidence="5" type="ORF">SAMN05421670_3102</name>
</gene>
<dbReference type="PANTHER" id="PTHR11575">
    <property type="entry name" value="5'-NUCLEOTIDASE-RELATED"/>
    <property type="match status" value="1"/>
</dbReference>
<evidence type="ECO:0000259" key="4">
    <source>
        <dbReference type="Pfam" id="PF02872"/>
    </source>
</evidence>
<proteinExistence type="inferred from homology"/>
<dbReference type="GO" id="GO:0008768">
    <property type="term" value="F:UDP-sugar diphosphatase activity"/>
    <property type="evidence" value="ECO:0007669"/>
    <property type="project" value="TreeGrafter"/>
</dbReference>
<dbReference type="Gene3D" id="3.90.780.10">
    <property type="entry name" value="5'-Nucleotidase, C-terminal domain"/>
    <property type="match status" value="1"/>
</dbReference>